<gene>
    <name evidence="3" type="primary">LOC102656452</name>
</gene>
<proteinExistence type="predicted"/>
<accession>A0A8B6Z0T2</accession>
<organism evidence="1">
    <name type="scientific">Apis mellifera</name>
    <name type="common">Honeybee</name>
    <dbReference type="NCBI Taxonomy" id="7460"/>
    <lineage>
        <taxon>Eukaryota</taxon>
        <taxon>Metazoa</taxon>
        <taxon>Ecdysozoa</taxon>
        <taxon>Arthropoda</taxon>
        <taxon>Hexapoda</taxon>
        <taxon>Insecta</taxon>
        <taxon>Pterygota</taxon>
        <taxon>Neoptera</taxon>
        <taxon>Endopterygota</taxon>
        <taxon>Hymenoptera</taxon>
        <taxon>Apocrita</taxon>
        <taxon>Aculeata</taxon>
        <taxon>Apoidea</taxon>
        <taxon>Anthophila</taxon>
        <taxon>Apidae</taxon>
        <taxon>Apis</taxon>
    </lineage>
</organism>
<keyword evidence="2" id="KW-1185">Reference proteome</keyword>
<dbReference type="EnsemblMetazoa" id="XM_006565047">
    <property type="protein sequence ID" value="XP_006565110"/>
    <property type="gene ID" value="LOC102656452"/>
</dbReference>
<accession>A0A7M7GXC8</accession>
<dbReference type="Proteomes" id="UP000005203">
    <property type="component" value="Linkage group LG13"/>
</dbReference>
<dbReference type="AlphaFoldDB" id="A0A7M7GXC8"/>
<evidence type="ECO:0000313" key="3">
    <source>
        <dbReference type="RefSeq" id="XP_006565110.2"/>
    </source>
</evidence>
<dbReference type="RefSeq" id="XP_006565110.2">
    <property type="nucleotide sequence ID" value="XM_006565047.3"/>
</dbReference>
<dbReference type="GeneID" id="102656452"/>
<sequence length="149" mass="16771">MPHPSAIVGLVPPLVHRTDVYMMEHRLSGGQVEGRKNGRNVRRVVTGGRRPVDDTFPAGRPLGASLPLGRGQYCGRGPLVTRYMATKDMDRRAASEQLAFVTRTIDDTNRHGIRANYDSPWAHLCPGIDDESPPCLRQHFHFRHNDRPR</sequence>
<protein>
    <submittedName>
        <fullName evidence="3">Uncharacterized protein LOC102656452</fullName>
    </submittedName>
</protein>
<dbReference type="KEGG" id="ame:102656452"/>
<evidence type="ECO:0000313" key="2">
    <source>
        <dbReference type="Proteomes" id="UP000005203"/>
    </source>
</evidence>
<dbReference type="OrthoDB" id="10360512at2759"/>
<evidence type="ECO:0000313" key="1">
    <source>
        <dbReference type="EnsemblMetazoa" id="XP_006565110"/>
    </source>
</evidence>
<name>A0A7M7GXC8_APIME</name>
<reference evidence="1" key="1">
    <citation type="submission" date="2021-01" db="UniProtKB">
        <authorList>
            <consortium name="EnsemblMetazoa"/>
        </authorList>
    </citation>
    <scope>IDENTIFICATION</scope>
    <source>
        <strain evidence="1">DH4</strain>
    </source>
</reference>
<reference evidence="3" key="2">
    <citation type="submission" date="2025-04" db="UniProtKB">
        <authorList>
            <consortium name="RefSeq"/>
        </authorList>
    </citation>
    <scope>IDENTIFICATION</scope>
    <source>
        <strain evidence="3">DH4</strain>
        <tissue evidence="3">Whole body</tissue>
    </source>
</reference>